<comment type="caution">
    <text evidence="2">The sequence shown here is derived from an EMBL/GenBank/DDBJ whole genome shotgun (WGS) entry which is preliminary data.</text>
</comment>
<feature type="domain" description="Xylose isomerase-like TIM barrel" evidence="1">
    <location>
        <begin position="22"/>
        <end position="224"/>
    </location>
</feature>
<organism evidence="2 3">
    <name type="scientific">Actinoplanes lobatus</name>
    <dbReference type="NCBI Taxonomy" id="113568"/>
    <lineage>
        <taxon>Bacteria</taxon>
        <taxon>Bacillati</taxon>
        <taxon>Actinomycetota</taxon>
        <taxon>Actinomycetes</taxon>
        <taxon>Micromonosporales</taxon>
        <taxon>Micromonosporaceae</taxon>
        <taxon>Actinoplanes</taxon>
    </lineage>
</organism>
<evidence type="ECO:0000313" key="2">
    <source>
        <dbReference type="EMBL" id="GIE45532.1"/>
    </source>
</evidence>
<protein>
    <submittedName>
        <fullName evidence="2">IolE protein</fullName>
    </submittedName>
</protein>
<reference evidence="2 3" key="1">
    <citation type="submission" date="2021-01" db="EMBL/GenBank/DDBJ databases">
        <title>Whole genome shotgun sequence of Actinoplanes lobatus NBRC 12513.</title>
        <authorList>
            <person name="Komaki H."/>
            <person name="Tamura T."/>
        </authorList>
    </citation>
    <scope>NUCLEOTIDE SEQUENCE [LARGE SCALE GENOMIC DNA]</scope>
    <source>
        <strain evidence="2 3">NBRC 12513</strain>
    </source>
</reference>
<dbReference type="Pfam" id="PF01261">
    <property type="entry name" value="AP_endonuc_2"/>
    <property type="match status" value="1"/>
</dbReference>
<dbReference type="InterPro" id="IPR050312">
    <property type="entry name" value="IolE/XylAMocC-like"/>
</dbReference>
<keyword evidence="3" id="KW-1185">Reference proteome</keyword>
<dbReference type="Proteomes" id="UP000631312">
    <property type="component" value="Unassembled WGS sequence"/>
</dbReference>
<accession>A0ABQ4AX29</accession>
<dbReference type="PANTHER" id="PTHR12110">
    <property type="entry name" value="HYDROXYPYRUVATE ISOMERASE"/>
    <property type="match status" value="1"/>
</dbReference>
<dbReference type="InterPro" id="IPR036237">
    <property type="entry name" value="Xyl_isomerase-like_sf"/>
</dbReference>
<evidence type="ECO:0000259" key="1">
    <source>
        <dbReference type="Pfam" id="PF01261"/>
    </source>
</evidence>
<proteinExistence type="predicted"/>
<evidence type="ECO:0000313" key="3">
    <source>
        <dbReference type="Proteomes" id="UP000631312"/>
    </source>
</evidence>
<name>A0ABQ4AX29_9ACTN</name>
<gene>
    <name evidence="2" type="ORF">Alo02nite_84300</name>
</gene>
<dbReference type="Gene3D" id="3.20.20.150">
    <property type="entry name" value="Divalent-metal-dependent TIM barrel enzymes"/>
    <property type="match status" value="1"/>
</dbReference>
<dbReference type="PANTHER" id="PTHR12110:SF41">
    <property type="entry name" value="INOSOSE DEHYDRATASE"/>
    <property type="match status" value="1"/>
</dbReference>
<dbReference type="SUPFAM" id="SSF51658">
    <property type="entry name" value="Xylose isomerase-like"/>
    <property type="match status" value="1"/>
</dbReference>
<dbReference type="EMBL" id="BOMP01000165">
    <property type="protein sequence ID" value="GIE45532.1"/>
    <property type="molecule type" value="Genomic_DNA"/>
</dbReference>
<sequence>MTGVLRLGSGPGGPRVPWRRLLDELAAAGYHWLELGPYGYLPPDPNLLLDELAARDLHVCAGTVTGVGGPHGDFTAVLAETRRVAELTRALGASDVVFVPSPGYRDDRTGGYLEANELGEGQWRALLANTGLLGRVLADEYGLTLHFQPHADYQVANEKQVRRLLDGTDPRYVSLCLDTGHLTYRRADVLELIARHPDRIGCVHLRQVDPALAARADAEDLTYGQALAMGLSVTPPAGVPELPTLLAALTGLGTDLFVVALDVPSPFARRTHDHLTSLGGFI</sequence>
<dbReference type="InterPro" id="IPR013022">
    <property type="entry name" value="Xyl_isomerase-like_TIM-brl"/>
</dbReference>